<dbReference type="AlphaFoldDB" id="A0A379YZV3"/>
<dbReference type="RefSeq" id="WP_048758666.1">
    <property type="nucleotide sequence ID" value="NZ_CADDTP010000009.1"/>
</dbReference>
<dbReference type="InterPro" id="IPR010854">
    <property type="entry name" value="YdgH/BhsA/McbA-like_dom"/>
</dbReference>
<proteinExistence type="inferred from homology"/>
<evidence type="ECO:0000256" key="2">
    <source>
        <dbReference type="ARBA" id="ARBA00022729"/>
    </source>
</evidence>
<name>A0A379YZV3_SERLI</name>
<dbReference type="InterPro" id="IPR036275">
    <property type="entry name" value="YdgH-like_sf"/>
</dbReference>
<evidence type="ECO:0000259" key="6">
    <source>
        <dbReference type="Pfam" id="PF07338"/>
    </source>
</evidence>
<sequence>MKSIKYFAAAAVIAMTSFATFAAEPVDQQQASSLTASGVVSAGHATTLSGLEAKLAAKADAQGASSYRIISAGGNNMLSGTAVIYK</sequence>
<evidence type="ECO:0000313" key="10">
    <source>
        <dbReference type="Proteomes" id="UP000595237"/>
    </source>
</evidence>
<dbReference type="Pfam" id="PF07338">
    <property type="entry name" value="YdgH_BhsA-like"/>
    <property type="match status" value="1"/>
</dbReference>
<reference evidence="8 10" key="2">
    <citation type="submission" date="2021-01" db="EMBL/GenBank/DDBJ databases">
        <title>FDA dAtabase for Regulatory Grade micrObial Sequences (FDA-ARGOS): Supporting development and validation of Infectious Disease Dx tests.</title>
        <authorList>
            <person name="Blissenbach B."/>
            <person name="Krut O."/>
            <person name="Tallon L."/>
            <person name="Sadzewicz L."/>
            <person name="Zhao X."/>
            <person name="Boylan J."/>
            <person name="Ott S."/>
            <person name="Bowen H."/>
            <person name="Vavikolanu K."/>
            <person name="Mehta A."/>
            <person name="Aluvathingal J."/>
            <person name="Nadendla S."/>
            <person name="Yan Y."/>
            <person name="Sichtig H."/>
        </authorList>
    </citation>
    <scope>NUCLEOTIDE SEQUENCE [LARGE SCALE GENOMIC DNA]</scope>
    <source>
        <strain evidence="8 10">FDAARGOS_1081</strain>
    </source>
</reference>
<dbReference type="EMBL" id="CP033893">
    <property type="protein sequence ID" value="QDL31867.1"/>
    <property type="molecule type" value="Genomic_DNA"/>
</dbReference>
<dbReference type="Proteomes" id="UP000317572">
    <property type="component" value="Chromosome"/>
</dbReference>
<organism evidence="7 9">
    <name type="scientific">Serratia liquefaciens</name>
    <dbReference type="NCBI Taxonomy" id="614"/>
    <lineage>
        <taxon>Bacteria</taxon>
        <taxon>Pseudomonadati</taxon>
        <taxon>Pseudomonadota</taxon>
        <taxon>Gammaproteobacteria</taxon>
        <taxon>Enterobacterales</taxon>
        <taxon>Yersiniaceae</taxon>
        <taxon>Serratia</taxon>
    </lineage>
</organism>
<comment type="subcellular location">
    <subcellularLocation>
        <location evidence="1">Periplasm</location>
    </subcellularLocation>
</comment>
<comment type="similarity">
    <text evidence="4">Belongs to the BhsA/McbA family.</text>
</comment>
<evidence type="ECO:0000256" key="1">
    <source>
        <dbReference type="ARBA" id="ARBA00004418"/>
    </source>
</evidence>
<keyword evidence="10" id="KW-1185">Reference proteome</keyword>
<accession>A0A515CUM4</accession>
<evidence type="ECO:0000256" key="4">
    <source>
        <dbReference type="ARBA" id="ARBA00038138"/>
    </source>
</evidence>
<feature type="domain" description="YdgH/BhsA/McbA-like" evidence="6">
    <location>
        <begin position="37"/>
        <end position="86"/>
    </location>
</feature>
<feature type="chain" id="PRO_5044586595" evidence="5">
    <location>
        <begin position="23"/>
        <end position="86"/>
    </location>
</feature>
<evidence type="ECO:0000313" key="8">
    <source>
        <dbReference type="EMBL" id="QQU57388.1"/>
    </source>
</evidence>
<dbReference type="Gene3D" id="3.30.1660.10">
    <property type="entry name" value="Flavin-binding protein dodecin"/>
    <property type="match status" value="1"/>
</dbReference>
<keyword evidence="3" id="KW-0574">Periplasm</keyword>
<keyword evidence="2 5" id="KW-0732">Signal</keyword>
<accession>A0A379YZV3</accession>
<evidence type="ECO:0000256" key="5">
    <source>
        <dbReference type="SAM" id="SignalP"/>
    </source>
</evidence>
<feature type="signal peptide" evidence="5">
    <location>
        <begin position="1"/>
        <end position="22"/>
    </location>
</feature>
<reference evidence="7 9" key="1">
    <citation type="submission" date="2018-11" db="EMBL/GenBank/DDBJ databases">
        <title>The first complete genome of Serratia liquefaciens isolated from metalophyte plant revel distinctness adaptive mechanisms in an extreme habitat.</title>
        <authorList>
            <person name="Caneschi W.L."/>
            <person name="Sanchez A.B."/>
            <person name="Felestrino E.B."/>
            <person name="Assis R.A.B."/>
            <person name="Lemes C.G.C."/>
            <person name="Cordeiro I.F."/>
            <person name="Fonseca N.P."/>
            <person name="Villa M."/>
            <person name="Vieira I.T."/>
            <person name="Moraes L.A."/>
            <person name="Kamino L.H.Y."/>
            <person name="do Carmo F."/>
            <person name="Garcia C.M."/>
            <person name="Almeida N.F."/>
            <person name="Silva R.S."/>
            <person name="Ferro J.A."/>
            <person name="Ferro M.I.T."/>
            <person name="Varani A.M."/>
            <person name="Ferreira R.M."/>
            <person name="dos Santos V.L."/>
            <person name="Silva U.C."/>
            <person name="Setubal J.C."/>
            <person name="Moreira L.M."/>
        </authorList>
    </citation>
    <scope>NUCLEOTIDE SEQUENCE [LARGE SCALE GENOMIC DNA]</scope>
    <source>
        <strain evidence="7 9">FG3</strain>
    </source>
</reference>
<dbReference type="InterPro" id="IPR051096">
    <property type="entry name" value="BhsA/McbA_stress_biofilm_assoc"/>
</dbReference>
<dbReference type="SUPFAM" id="SSF159871">
    <property type="entry name" value="YdgH-like"/>
    <property type="match status" value="1"/>
</dbReference>
<dbReference type="NCBIfam" id="NF047859">
    <property type="entry name" value="StressCuResBhsA"/>
    <property type="match status" value="1"/>
</dbReference>
<dbReference type="Proteomes" id="UP000595237">
    <property type="component" value="Chromosome"/>
</dbReference>
<evidence type="ECO:0000313" key="9">
    <source>
        <dbReference type="Proteomes" id="UP000317572"/>
    </source>
</evidence>
<dbReference type="PANTHER" id="PTHR34156">
    <property type="entry name" value="OUTER MEMBRANE PROTEIN-RELATED-RELATED"/>
    <property type="match status" value="1"/>
</dbReference>
<dbReference type="PANTHER" id="PTHR34156:SF1">
    <property type="entry name" value="PERIPLASMIC PROTEIN"/>
    <property type="match status" value="1"/>
</dbReference>
<protein>
    <submittedName>
        <fullName evidence="7">DUF1471 domain-containing protein</fullName>
    </submittedName>
</protein>
<dbReference type="InterPro" id="IPR025543">
    <property type="entry name" value="Dodecin-like"/>
</dbReference>
<evidence type="ECO:0000256" key="3">
    <source>
        <dbReference type="ARBA" id="ARBA00022764"/>
    </source>
</evidence>
<dbReference type="GO" id="GO:0042597">
    <property type="term" value="C:periplasmic space"/>
    <property type="evidence" value="ECO:0007669"/>
    <property type="project" value="UniProtKB-SubCell"/>
</dbReference>
<gene>
    <name evidence="7" type="ORF">EGO53_08770</name>
    <name evidence="8" type="ORF">I6I38_10580</name>
</gene>
<evidence type="ECO:0000313" key="7">
    <source>
        <dbReference type="EMBL" id="QDL31867.1"/>
    </source>
</evidence>
<dbReference type="EMBL" id="CP068148">
    <property type="protein sequence ID" value="QQU57388.1"/>
    <property type="molecule type" value="Genomic_DNA"/>
</dbReference>